<dbReference type="PROSITE" id="PS50156">
    <property type="entry name" value="SSD"/>
    <property type="match status" value="2"/>
</dbReference>
<sequence>MHSRPPDTLLTRSVAWVETLVFDKRRAILLSLALFTVALGWFAAQLRMDAGFEKQMPIGHEYIATFQKYRDDVLGANRLTVVVKARRSDIWNAAALKRLYDVTQAVGYLPNVERLGVQSLWTPNSFVNEITEEGFRADPLIDGTITPEALRPETIAAIRQATMQGGFVGTLVSRDETSAMVSAELLEYDAKGEKLDYIAYNRQLETQLRDKFEDADFEIQIIGFAKQIGDIADGARSVLKFCGIALLLTALAVYWYCHSIRFTLLPIACSLTSLVWQFGTLRLLGFGLDPLGVLVPFLVFAIGVSHGVQQINYIVREIANGRSSFDACRDSFSGLLIPGTLALVTAFVSFITLLLIPIPMVRELAITASLGVAYKIVTNLVMLPVAASYFTVDKAYADKAVIKRERRAGWLRALAGLAEPRRAVVVVAVTAGLFVTAAWQSRDRVVGTLQPGAPELRADSRFNRDAVSISSSYDIGLDWLTVIFEAPPDSCENVNVGLYQDRFNWAMQPVPGVLSINSYAGQLRLFNEGYNEGNPKMNAVPIDAGNYAALSTEIARIRGLMRKDCSMTAVHLFLTDHKATTIQRVIDAVKAFRNVHTLPGVTIRLASGNAGILAAIDDEVERSELPMILYVYAAIVVLVFLVYRDWRAVVACCLPLTVGTFIGYWFMKELQIGLTVATLPVMVLAVGIGVDYAFYIYNRLLMHLAGGQTIVQAVEHAILEVGMATIFTAVTLAVGVATWSFSSLKFQADMGKLLAFMFMVNMVMAMTTLPAIAVLLERMFPRRQPVRITGLQHH</sequence>
<keyword evidence="5 6" id="KW-0472">Membrane</keyword>
<dbReference type="PANTHER" id="PTHR33406:SF10">
    <property type="entry name" value="SSD DOMAIN-CONTAINING PROTEIN"/>
    <property type="match status" value="1"/>
</dbReference>
<evidence type="ECO:0000256" key="5">
    <source>
        <dbReference type="ARBA" id="ARBA00023136"/>
    </source>
</evidence>
<dbReference type="InterPro" id="IPR050545">
    <property type="entry name" value="Mycobact_MmpL"/>
</dbReference>
<feature type="transmembrane region" description="Helical" evidence="6">
    <location>
        <begin position="368"/>
        <end position="390"/>
    </location>
</feature>
<organism evidence="8 9">
    <name type="scientific">Pelomonas caseinilytica</name>
    <dbReference type="NCBI Taxonomy" id="2906763"/>
    <lineage>
        <taxon>Bacteria</taxon>
        <taxon>Pseudomonadati</taxon>
        <taxon>Pseudomonadota</taxon>
        <taxon>Betaproteobacteria</taxon>
        <taxon>Burkholderiales</taxon>
        <taxon>Sphaerotilaceae</taxon>
        <taxon>Roseateles</taxon>
    </lineage>
</organism>
<name>A0ABS8X7B0_9BURK</name>
<feature type="transmembrane region" description="Helical" evidence="6">
    <location>
        <begin position="753"/>
        <end position="776"/>
    </location>
</feature>
<reference evidence="8 9" key="1">
    <citation type="submission" date="2021-12" db="EMBL/GenBank/DDBJ databases">
        <title>Genome seq of p7.</title>
        <authorList>
            <person name="Seo T."/>
        </authorList>
    </citation>
    <scope>NUCLEOTIDE SEQUENCE [LARGE SCALE GENOMIC DNA]</scope>
    <source>
        <strain evidence="8 9">P7</strain>
    </source>
</reference>
<keyword evidence="3 6" id="KW-0812">Transmembrane</keyword>
<evidence type="ECO:0000259" key="7">
    <source>
        <dbReference type="PROSITE" id="PS50156"/>
    </source>
</evidence>
<evidence type="ECO:0000313" key="9">
    <source>
        <dbReference type="Proteomes" id="UP001201463"/>
    </source>
</evidence>
<feature type="transmembrane region" description="Helical" evidence="6">
    <location>
        <begin position="648"/>
        <end position="666"/>
    </location>
</feature>
<feature type="transmembrane region" description="Helical" evidence="6">
    <location>
        <begin position="335"/>
        <end position="356"/>
    </location>
</feature>
<dbReference type="Pfam" id="PF03176">
    <property type="entry name" value="MMPL"/>
    <property type="match status" value="2"/>
</dbReference>
<evidence type="ECO:0000256" key="3">
    <source>
        <dbReference type="ARBA" id="ARBA00022692"/>
    </source>
</evidence>
<keyword evidence="2" id="KW-1003">Cell membrane</keyword>
<evidence type="ECO:0000313" key="8">
    <source>
        <dbReference type="EMBL" id="MCE4536426.1"/>
    </source>
</evidence>
<evidence type="ECO:0000256" key="4">
    <source>
        <dbReference type="ARBA" id="ARBA00022989"/>
    </source>
</evidence>
<dbReference type="SUPFAM" id="SSF82866">
    <property type="entry name" value="Multidrug efflux transporter AcrB transmembrane domain"/>
    <property type="match status" value="2"/>
</dbReference>
<dbReference type="Gene3D" id="1.20.1640.10">
    <property type="entry name" value="Multidrug efflux transporter AcrB transmembrane domain"/>
    <property type="match status" value="2"/>
</dbReference>
<dbReference type="RefSeq" id="WP_233389742.1">
    <property type="nucleotide sequence ID" value="NZ_JAJTWT010000002.1"/>
</dbReference>
<accession>A0ABS8X7B0</accession>
<feature type="transmembrane region" description="Helical" evidence="6">
    <location>
        <begin position="27"/>
        <end position="46"/>
    </location>
</feature>
<dbReference type="InterPro" id="IPR000731">
    <property type="entry name" value="SSD"/>
</dbReference>
<keyword evidence="9" id="KW-1185">Reference proteome</keyword>
<feature type="domain" description="SSD" evidence="7">
    <location>
        <begin position="679"/>
        <end position="775"/>
    </location>
</feature>
<feature type="transmembrane region" description="Helical" evidence="6">
    <location>
        <begin position="238"/>
        <end position="256"/>
    </location>
</feature>
<comment type="subcellular location">
    <subcellularLocation>
        <location evidence="1">Cell membrane</location>
        <topology evidence="1">Multi-pass membrane protein</topology>
    </subcellularLocation>
</comment>
<protein>
    <submittedName>
        <fullName evidence="8">Efflux RND transporter permease subunit</fullName>
    </submittedName>
</protein>
<feature type="transmembrane region" description="Helical" evidence="6">
    <location>
        <begin position="718"/>
        <end position="741"/>
    </location>
</feature>
<feature type="transmembrane region" description="Helical" evidence="6">
    <location>
        <begin position="291"/>
        <end position="315"/>
    </location>
</feature>
<dbReference type="EMBL" id="JAJTWT010000002">
    <property type="protein sequence ID" value="MCE4536426.1"/>
    <property type="molecule type" value="Genomic_DNA"/>
</dbReference>
<evidence type="ECO:0000256" key="1">
    <source>
        <dbReference type="ARBA" id="ARBA00004651"/>
    </source>
</evidence>
<dbReference type="PANTHER" id="PTHR33406">
    <property type="entry name" value="MEMBRANE PROTEIN MJ1562-RELATED"/>
    <property type="match status" value="1"/>
</dbReference>
<gene>
    <name evidence="8" type="ORF">LXT12_04045</name>
</gene>
<keyword evidence="4 6" id="KW-1133">Transmembrane helix</keyword>
<evidence type="ECO:0000256" key="2">
    <source>
        <dbReference type="ARBA" id="ARBA00022475"/>
    </source>
</evidence>
<proteinExistence type="predicted"/>
<comment type="caution">
    <text evidence="8">The sequence shown here is derived from an EMBL/GenBank/DDBJ whole genome shotgun (WGS) entry which is preliminary data.</text>
</comment>
<evidence type="ECO:0000256" key="6">
    <source>
        <dbReference type="SAM" id="Phobius"/>
    </source>
</evidence>
<feature type="domain" description="SSD" evidence="7">
    <location>
        <begin position="271"/>
        <end position="389"/>
    </location>
</feature>
<feature type="transmembrane region" description="Helical" evidence="6">
    <location>
        <begin position="625"/>
        <end position="643"/>
    </location>
</feature>
<dbReference type="Proteomes" id="UP001201463">
    <property type="component" value="Unassembled WGS sequence"/>
</dbReference>
<dbReference type="InterPro" id="IPR004869">
    <property type="entry name" value="MMPL_dom"/>
</dbReference>
<feature type="transmembrane region" description="Helical" evidence="6">
    <location>
        <begin position="672"/>
        <end position="697"/>
    </location>
</feature>